<dbReference type="AlphaFoldDB" id="A0A151MZH0"/>
<gene>
    <name evidence="2" type="ORF">Y1Q_0022914</name>
</gene>
<protein>
    <submittedName>
        <fullName evidence="2">Uncharacterized protein</fullName>
    </submittedName>
</protein>
<sequence>MSRREPFCPRVWDAGIQYPGIRDRRKETQKPAVQGTQVSRACTQRTQVSSTHRQTDSGSPDVQCGQVTMQTSQMQDPYREPMFPGFPPPVD</sequence>
<reference evidence="2 3" key="1">
    <citation type="journal article" date="2012" name="Genome Biol.">
        <title>Sequencing three crocodilian genomes to illuminate the evolution of archosaurs and amniotes.</title>
        <authorList>
            <person name="St John J.A."/>
            <person name="Braun E.L."/>
            <person name="Isberg S.R."/>
            <person name="Miles L.G."/>
            <person name="Chong A.Y."/>
            <person name="Gongora J."/>
            <person name="Dalzell P."/>
            <person name="Moran C."/>
            <person name="Bed'hom B."/>
            <person name="Abzhanov A."/>
            <person name="Burgess S.C."/>
            <person name="Cooksey A.M."/>
            <person name="Castoe T.A."/>
            <person name="Crawford N.G."/>
            <person name="Densmore L.D."/>
            <person name="Drew J.C."/>
            <person name="Edwards S.V."/>
            <person name="Faircloth B.C."/>
            <person name="Fujita M.K."/>
            <person name="Greenwold M.J."/>
            <person name="Hoffmann F.G."/>
            <person name="Howard J.M."/>
            <person name="Iguchi T."/>
            <person name="Janes D.E."/>
            <person name="Khan S.Y."/>
            <person name="Kohno S."/>
            <person name="de Koning A.J."/>
            <person name="Lance S.L."/>
            <person name="McCarthy F.M."/>
            <person name="McCormack J.E."/>
            <person name="Merchant M.E."/>
            <person name="Peterson D.G."/>
            <person name="Pollock D.D."/>
            <person name="Pourmand N."/>
            <person name="Raney B.J."/>
            <person name="Roessler K.A."/>
            <person name="Sanford J.R."/>
            <person name="Sawyer R.H."/>
            <person name="Schmidt C.J."/>
            <person name="Triplett E.W."/>
            <person name="Tuberville T.D."/>
            <person name="Venegas-Anaya M."/>
            <person name="Howard J.T."/>
            <person name="Jarvis E.D."/>
            <person name="Guillette L.J.Jr."/>
            <person name="Glenn T.C."/>
            <person name="Green R.E."/>
            <person name="Ray D.A."/>
        </authorList>
    </citation>
    <scope>NUCLEOTIDE SEQUENCE [LARGE SCALE GENOMIC DNA]</scope>
    <source>
        <strain evidence="2">KSC_2009_1</strain>
    </source>
</reference>
<evidence type="ECO:0000256" key="1">
    <source>
        <dbReference type="SAM" id="MobiDB-lite"/>
    </source>
</evidence>
<feature type="region of interest" description="Disordered" evidence="1">
    <location>
        <begin position="21"/>
        <end position="91"/>
    </location>
</feature>
<dbReference type="Proteomes" id="UP000050525">
    <property type="component" value="Unassembled WGS sequence"/>
</dbReference>
<dbReference type="EMBL" id="AKHW03004455">
    <property type="protein sequence ID" value="KYO29921.1"/>
    <property type="molecule type" value="Genomic_DNA"/>
</dbReference>
<keyword evidence="3" id="KW-1185">Reference proteome</keyword>
<proteinExistence type="predicted"/>
<evidence type="ECO:0000313" key="2">
    <source>
        <dbReference type="EMBL" id="KYO29921.1"/>
    </source>
</evidence>
<accession>A0A151MZH0</accession>
<evidence type="ECO:0000313" key="3">
    <source>
        <dbReference type="Proteomes" id="UP000050525"/>
    </source>
</evidence>
<feature type="compositionally biased region" description="Polar residues" evidence="1">
    <location>
        <begin position="34"/>
        <end position="75"/>
    </location>
</feature>
<comment type="caution">
    <text evidence="2">The sequence shown here is derived from an EMBL/GenBank/DDBJ whole genome shotgun (WGS) entry which is preliminary data.</text>
</comment>
<organism evidence="2 3">
    <name type="scientific">Alligator mississippiensis</name>
    <name type="common">American alligator</name>
    <dbReference type="NCBI Taxonomy" id="8496"/>
    <lineage>
        <taxon>Eukaryota</taxon>
        <taxon>Metazoa</taxon>
        <taxon>Chordata</taxon>
        <taxon>Craniata</taxon>
        <taxon>Vertebrata</taxon>
        <taxon>Euteleostomi</taxon>
        <taxon>Archelosauria</taxon>
        <taxon>Archosauria</taxon>
        <taxon>Crocodylia</taxon>
        <taxon>Alligatoridae</taxon>
        <taxon>Alligatorinae</taxon>
        <taxon>Alligator</taxon>
    </lineage>
</organism>
<name>A0A151MZH0_ALLMI</name>